<keyword evidence="4 8" id="KW-0040">ANK repeat</keyword>
<evidence type="ECO:0000256" key="6">
    <source>
        <dbReference type="ARBA" id="ARBA00023186"/>
    </source>
</evidence>
<feature type="domain" description="Ankyrin repeat" evidence="10">
    <location>
        <begin position="366"/>
        <end position="444"/>
    </location>
</feature>
<feature type="region of interest" description="Disordered" evidence="9">
    <location>
        <begin position="1"/>
        <end position="44"/>
    </location>
</feature>
<dbReference type="InterPro" id="IPR021832">
    <property type="entry name" value="ANKRD13"/>
</dbReference>
<sequence length="469" mass="53744">MTGEKIRSLRKDQRPSKDEDLLEPDEEAATGTFTASKTSNKSRASKIFSNHKLIKSSSTQQNQQSQINDFPVHECVFKGDVRRLSSLIRTQNIAQKDVHGNTPLHLAVMMGQKECAHLLLAHNAPVKVKNAQGWSPLAEAISYGDRQMITALLRKLKQQSRETVEDKRPKLLKALKELGDFYLELHWDFQSWVPLLSRILPSDACKIYKQGLNIRLDTTLIDFTDMKCQRGDLSFIFNGNAIPSESFVVLDNEQKVYQRIHHEESEMETEEEVDILMSSDVYSATLSTKSITFSRAQTGWLFREDKTERVGNFLADFYSVNGLVLESRKRREHLSEEDILRNKAIMESLSKGGNLIEQNFEVTSVHNLVCKESKKNFKATIAMSQDFPLGIESLLNVLEVIAPFKHFNKLREFVQMKLPPGFPVKLDIPVFPTITATVTFQEFRYDVFDQFIFTIPNDYKEDPSRFPDL</sequence>
<dbReference type="Ensembl" id="ENSDLAT00005032168.2">
    <property type="protein sequence ID" value="ENSDLAP00005030123.1"/>
    <property type="gene ID" value="ENSDLAG00005013474.2"/>
</dbReference>
<evidence type="ECO:0000256" key="2">
    <source>
        <dbReference type="ARBA" id="ARBA00022737"/>
    </source>
</evidence>
<dbReference type="GeneTree" id="ENSGT00950000182928"/>
<evidence type="ECO:0000256" key="9">
    <source>
        <dbReference type="SAM" id="MobiDB-lite"/>
    </source>
</evidence>
<gene>
    <name evidence="11" type="primary">LOC127350732</name>
</gene>
<proteinExistence type="predicted"/>
<evidence type="ECO:0000259" key="10">
    <source>
        <dbReference type="Pfam" id="PF11904"/>
    </source>
</evidence>
<dbReference type="Proteomes" id="UP000694389">
    <property type="component" value="Unassembled WGS sequence"/>
</dbReference>
<feature type="compositionally biased region" description="Polar residues" evidence="9">
    <location>
        <begin position="31"/>
        <end position="42"/>
    </location>
</feature>
<feature type="repeat" description="ANK" evidence="8">
    <location>
        <begin position="99"/>
        <end position="131"/>
    </location>
</feature>
<dbReference type="FunFam" id="1.25.40.20:FF:000073">
    <property type="entry name" value="Ankyrin repeat domain-containing protein 13C"/>
    <property type="match status" value="1"/>
</dbReference>
<keyword evidence="2" id="KW-0677">Repeat</keyword>
<name>A0A8C4FB45_DICLA</name>
<feature type="domain" description="Ankyrin repeat" evidence="10">
    <location>
        <begin position="215"/>
        <end position="346"/>
    </location>
</feature>
<reference evidence="11" key="1">
    <citation type="submission" date="2025-08" db="UniProtKB">
        <authorList>
            <consortium name="Ensembl"/>
        </authorList>
    </citation>
    <scope>IDENTIFICATION</scope>
</reference>
<comment type="subcellular location">
    <subcellularLocation>
        <location evidence="1">Endoplasmic reticulum membrane</location>
    </subcellularLocation>
</comment>
<dbReference type="AlphaFoldDB" id="A0A8C4FB45"/>
<keyword evidence="5" id="KW-0472">Membrane</keyword>
<dbReference type="PANTHER" id="PTHR12447">
    <property type="entry name" value="ANKYRIN REPEAT DOMAIN-CONTAINING PROTEIN 13"/>
    <property type="match status" value="1"/>
</dbReference>
<dbReference type="InterPro" id="IPR002110">
    <property type="entry name" value="Ankyrin_rpt"/>
</dbReference>
<evidence type="ECO:0000256" key="5">
    <source>
        <dbReference type="ARBA" id="ARBA00023136"/>
    </source>
</evidence>
<dbReference type="SUPFAM" id="SSF48403">
    <property type="entry name" value="Ankyrin repeat"/>
    <property type="match status" value="1"/>
</dbReference>
<feature type="compositionally biased region" description="Basic and acidic residues" evidence="9">
    <location>
        <begin position="1"/>
        <end position="19"/>
    </location>
</feature>
<dbReference type="PANTHER" id="PTHR12447:SF25">
    <property type="entry name" value="ANKYRIN REPEAT DOMAIN-CONTAINING PROTEIN 13C"/>
    <property type="match status" value="1"/>
</dbReference>
<keyword evidence="3" id="KW-0256">Endoplasmic reticulum</keyword>
<keyword evidence="12" id="KW-1185">Reference proteome</keyword>
<comment type="function">
    <text evidence="7">Acts as a molecular chaperone for G protein-coupled receptors, regulating their biogenesis and exit from the ER.</text>
</comment>
<evidence type="ECO:0000256" key="3">
    <source>
        <dbReference type="ARBA" id="ARBA00022824"/>
    </source>
</evidence>
<evidence type="ECO:0000256" key="4">
    <source>
        <dbReference type="ARBA" id="ARBA00023043"/>
    </source>
</evidence>
<evidence type="ECO:0000256" key="1">
    <source>
        <dbReference type="ARBA" id="ARBA00004586"/>
    </source>
</evidence>
<dbReference type="Gene3D" id="1.25.40.20">
    <property type="entry name" value="Ankyrin repeat-containing domain"/>
    <property type="match status" value="1"/>
</dbReference>
<dbReference type="GO" id="GO:0006621">
    <property type="term" value="P:protein retention in ER lumen"/>
    <property type="evidence" value="ECO:0007669"/>
    <property type="project" value="TreeGrafter"/>
</dbReference>
<dbReference type="Pfam" id="PF12796">
    <property type="entry name" value="Ank_2"/>
    <property type="match status" value="1"/>
</dbReference>
<dbReference type="SMART" id="SM00248">
    <property type="entry name" value="ANK"/>
    <property type="match status" value="2"/>
</dbReference>
<evidence type="ECO:0000313" key="11">
    <source>
        <dbReference type="Ensembl" id="ENSDLAP00005030123.1"/>
    </source>
</evidence>
<dbReference type="GO" id="GO:0005102">
    <property type="term" value="F:signaling receptor binding"/>
    <property type="evidence" value="ECO:0007669"/>
    <property type="project" value="TreeGrafter"/>
</dbReference>
<dbReference type="InterPro" id="IPR036770">
    <property type="entry name" value="Ankyrin_rpt-contain_sf"/>
</dbReference>
<dbReference type="GO" id="GO:0005789">
    <property type="term" value="C:endoplasmic reticulum membrane"/>
    <property type="evidence" value="ECO:0007669"/>
    <property type="project" value="UniProtKB-SubCell"/>
</dbReference>
<dbReference type="Pfam" id="PF11904">
    <property type="entry name" value="ANKRD13_C"/>
    <property type="match status" value="2"/>
</dbReference>
<dbReference type="PROSITE" id="PS50088">
    <property type="entry name" value="ANK_REPEAT"/>
    <property type="match status" value="1"/>
</dbReference>
<accession>A0A8C4FB45</accession>
<evidence type="ECO:0000256" key="7">
    <source>
        <dbReference type="ARBA" id="ARBA00037107"/>
    </source>
</evidence>
<dbReference type="PROSITE" id="PS50297">
    <property type="entry name" value="ANK_REP_REGION"/>
    <property type="match status" value="1"/>
</dbReference>
<organism evidence="11 12">
    <name type="scientific">Dicentrarchus labrax</name>
    <name type="common">European seabass</name>
    <name type="synonym">Morone labrax</name>
    <dbReference type="NCBI Taxonomy" id="13489"/>
    <lineage>
        <taxon>Eukaryota</taxon>
        <taxon>Metazoa</taxon>
        <taxon>Chordata</taxon>
        <taxon>Craniata</taxon>
        <taxon>Vertebrata</taxon>
        <taxon>Euteleostomi</taxon>
        <taxon>Actinopterygii</taxon>
        <taxon>Neopterygii</taxon>
        <taxon>Teleostei</taxon>
        <taxon>Neoteleostei</taxon>
        <taxon>Acanthomorphata</taxon>
        <taxon>Eupercaria</taxon>
        <taxon>Moronidae</taxon>
        <taxon>Dicentrarchus</taxon>
    </lineage>
</organism>
<reference evidence="11" key="2">
    <citation type="submission" date="2025-09" db="UniProtKB">
        <authorList>
            <consortium name="Ensembl"/>
        </authorList>
    </citation>
    <scope>IDENTIFICATION</scope>
</reference>
<protein>
    <submittedName>
        <fullName evidence="11">Ankyrin repeat domain 13C</fullName>
    </submittedName>
</protein>
<evidence type="ECO:0000313" key="12">
    <source>
        <dbReference type="Proteomes" id="UP000694389"/>
    </source>
</evidence>
<dbReference type="InterPro" id="IPR055285">
    <property type="entry name" value="ANKRD13_C"/>
</dbReference>
<evidence type="ECO:0000256" key="8">
    <source>
        <dbReference type="PROSITE-ProRule" id="PRU00023"/>
    </source>
</evidence>
<keyword evidence="6" id="KW-0143">Chaperone</keyword>